<evidence type="ECO:0000313" key="3">
    <source>
        <dbReference type="Proteomes" id="UP001549251"/>
    </source>
</evidence>
<dbReference type="InterPro" id="IPR007435">
    <property type="entry name" value="DUF484"/>
</dbReference>
<keyword evidence="3" id="KW-1185">Reference proteome</keyword>
<dbReference type="PANTHER" id="PTHR38765:SF1">
    <property type="entry name" value="DUF484 DOMAIN-CONTAINING PROTEIN"/>
    <property type="match status" value="1"/>
</dbReference>
<dbReference type="PANTHER" id="PTHR38765">
    <property type="entry name" value="DUF484 DOMAIN-CONTAINING PROTEIN"/>
    <property type="match status" value="1"/>
</dbReference>
<dbReference type="Proteomes" id="UP001549251">
    <property type="component" value="Unassembled WGS sequence"/>
</dbReference>
<keyword evidence="1" id="KW-0175">Coiled coil</keyword>
<name>A0ABV2PWJ3_9GAMM</name>
<evidence type="ECO:0000313" key="2">
    <source>
        <dbReference type="EMBL" id="MET4569406.1"/>
    </source>
</evidence>
<feature type="coiled-coil region" evidence="1">
    <location>
        <begin position="55"/>
        <end position="85"/>
    </location>
</feature>
<dbReference type="Pfam" id="PF04340">
    <property type="entry name" value="DUF484"/>
    <property type="match status" value="1"/>
</dbReference>
<evidence type="ECO:0000256" key="1">
    <source>
        <dbReference type="SAM" id="Coils"/>
    </source>
</evidence>
<dbReference type="RefSeq" id="WP_354548754.1">
    <property type="nucleotide sequence ID" value="NZ_JBEPSD010000001.1"/>
</dbReference>
<protein>
    <submittedName>
        <fullName evidence="2">Uncharacterized protein YigA (DUF484 family)</fullName>
    </submittedName>
</protein>
<organism evidence="2 3">
    <name type="scientific">Rhodanobacter soli</name>
    <dbReference type="NCBI Taxonomy" id="590609"/>
    <lineage>
        <taxon>Bacteria</taxon>
        <taxon>Pseudomonadati</taxon>
        <taxon>Pseudomonadota</taxon>
        <taxon>Gammaproteobacteria</taxon>
        <taxon>Lysobacterales</taxon>
        <taxon>Rhodanobacteraceae</taxon>
        <taxon>Rhodanobacter</taxon>
    </lineage>
</organism>
<dbReference type="InterPro" id="IPR029016">
    <property type="entry name" value="GAF-like_dom_sf"/>
</dbReference>
<proteinExistence type="predicted"/>
<comment type="caution">
    <text evidence="2">The sequence shown here is derived from an EMBL/GenBank/DDBJ whole genome shotgun (WGS) entry which is preliminary data.</text>
</comment>
<sequence>MTATLLDDATQARVVAAYLKRHPEFLSEYPELAARLTMPPREQGGAVSSLAVYQLQSLRDKNAELERQLAELIAIAAENEKLMERVHALTVALLRANTMEVTARTVIAKLGADFHTEQVRLLLFGDEPQLPRAEWLQQIPGGADALPEFAEFLRKGEPVSGRLSAEKLERLFGADAGQIRSVAMMRLGDCGILAIGSTNPDRFQPGMGTLFLKMIAATITAALARSRDIS</sequence>
<gene>
    <name evidence="2" type="ORF">ABIE04_001733</name>
</gene>
<accession>A0ABV2PWJ3</accession>
<reference evidence="2 3" key="1">
    <citation type="submission" date="2024-06" db="EMBL/GenBank/DDBJ databases">
        <title>Sorghum-associated microbial communities from plants grown in Nebraska, USA.</title>
        <authorList>
            <person name="Schachtman D."/>
        </authorList>
    </citation>
    <scope>NUCLEOTIDE SEQUENCE [LARGE SCALE GENOMIC DNA]</scope>
    <source>
        <strain evidence="2 3">1757</strain>
    </source>
</reference>
<dbReference type="EMBL" id="JBEPSD010000001">
    <property type="protein sequence ID" value="MET4569406.1"/>
    <property type="molecule type" value="Genomic_DNA"/>
</dbReference>
<dbReference type="Gene3D" id="3.30.450.40">
    <property type="match status" value="1"/>
</dbReference>